<dbReference type="GO" id="GO:0051536">
    <property type="term" value="F:iron-sulfur cluster binding"/>
    <property type="evidence" value="ECO:0007669"/>
    <property type="project" value="InterPro"/>
</dbReference>
<comment type="caution">
    <text evidence="2">The sequence shown here is derived from an EMBL/GenBank/DDBJ whole genome shotgun (WGS) entry which is preliminary data.</text>
</comment>
<evidence type="ECO:0000259" key="1">
    <source>
        <dbReference type="PROSITE" id="PS51085"/>
    </source>
</evidence>
<name>A0A9X5I4S6_9CYAN</name>
<organism evidence="2 3">
    <name type="scientific">Scytonema millei VB511283</name>
    <dbReference type="NCBI Taxonomy" id="1245923"/>
    <lineage>
        <taxon>Bacteria</taxon>
        <taxon>Bacillati</taxon>
        <taxon>Cyanobacteriota</taxon>
        <taxon>Cyanophyceae</taxon>
        <taxon>Nostocales</taxon>
        <taxon>Scytonemataceae</taxon>
        <taxon>Scytonema</taxon>
    </lineage>
</organism>
<dbReference type="EMBL" id="JTJC03000002">
    <property type="protein sequence ID" value="NHC35236.1"/>
    <property type="molecule type" value="Genomic_DNA"/>
</dbReference>
<dbReference type="Proteomes" id="UP000031532">
    <property type="component" value="Unassembled WGS sequence"/>
</dbReference>
<dbReference type="Gene3D" id="3.10.20.30">
    <property type="match status" value="1"/>
</dbReference>
<gene>
    <name evidence="2" type="ORF">QH73_0011265</name>
</gene>
<sequence length="126" mass="13921">MVKVIAQGKTIECDRGADLRQVLLKHDIDLYNGGAKVINCHGIGSCGTCAVLVEGEVSKPNWQDKTRRSLPPHSPTRNLRLACQTKVLGDVKVTKFDGFWGQGREIVWNSEFKLSSDASARMSEYS</sequence>
<dbReference type="InterPro" id="IPR012675">
    <property type="entry name" value="Beta-grasp_dom_sf"/>
</dbReference>
<dbReference type="OrthoDB" id="425218at2"/>
<dbReference type="Pfam" id="PF00111">
    <property type="entry name" value="Fer2"/>
    <property type="match status" value="1"/>
</dbReference>
<dbReference type="AlphaFoldDB" id="A0A9X5I4S6"/>
<dbReference type="CDD" id="cd00207">
    <property type="entry name" value="fer2"/>
    <property type="match status" value="1"/>
</dbReference>
<proteinExistence type="predicted"/>
<dbReference type="RefSeq" id="WP_052290268.1">
    <property type="nucleotide sequence ID" value="NZ_JTJC03000002.1"/>
</dbReference>
<dbReference type="InterPro" id="IPR001041">
    <property type="entry name" value="2Fe-2S_ferredoxin-type"/>
</dbReference>
<feature type="domain" description="2Fe-2S ferredoxin-type" evidence="1">
    <location>
        <begin position="1"/>
        <end position="99"/>
    </location>
</feature>
<accession>A0A9X5I4S6</accession>
<evidence type="ECO:0000313" key="3">
    <source>
        <dbReference type="Proteomes" id="UP000031532"/>
    </source>
</evidence>
<reference evidence="2 3" key="1">
    <citation type="journal article" date="2015" name="Genome Announc.">
        <title>Draft Genome Sequence of the Terrestrial Cyanobacterium Scytonema millei VB511283, Isolated from Eastern India.</title>
        <authorList>
            <person name="Sen D."/>
            <person name="Chandrababunaidu M.M."/>
            <person name="Singh D."/>
            <person name="Sanghi N."/>
            <person name="Ghorai A."/>
            <person name="Mishra G.P."/>
            <person name="Madduluri M."/>
            <person name="Adhikary S.P."/>
            <person name="Tripathy S."/>
        </authorList>
    </citation>
    <scope>NUCLEOTIDE SEQUENCE [LARGE SCALE GENOMIC DNA]</scope>
    <source>
        <strain evidence="2 3">VB511283</strain>
    </source>
</reference>
<dbReference type="PROSITE" id="PS51085">
    <property type="entry name" value="2FE2S_FER_2"/>
    <property type="match status" value="1"/>
</dbReference>
<dbReference type="InterPro" id="IPR036010">
    <property type="entry name" value="2Fe-2S_ferredoxin-like_sf"/>
</dbReference>
<dbReference type="SUPFAM" id="SSF54292">
    <property type="entry name" value="2Fe-2S ferredoxin-like"/>
    <property type="match status" value="1"/>
</dbReference>
<keyword evidence="3" id="KW-1185">Reference proteome</keyword>
<evidence type="ECO:0000313" key="2">
    <source>
        <dbReference type="EMBL" id="NHC35236.1"/>
    </source>
</evidence>
<protein>
    <submittedName>
        <fullName evidence="2">(2Fe-2S)-binding protein</fullName>
    </submittedName>
</protein>